<dbReference type="Proteomes" id="UP000692816">
    <property type="component" value="Unassembled WGS sequence"/>
</dbReference>
<feature type="transmembrane region" description="Helical" evidence="4">
    <location>
        <begin position="277"/>
        <end position="300"/>
    </location>
</feature>
<proteinExistence type="predicted"/>
<gene>
    <name evidence="6" type="ORF">J4P68_35680</name>
</gene>
<feature type="transmembrane region" description="Helical" evidence="4">
    <location>
        <begin position="242"/>
        <end position="265"/>
    </location>
</feature>
<feature type="transmembrane region" description="Helical" evidence="4">
    <location>
        <begin position="86"/>
        <end position="106"/>
    </location>
</feature>
<dbReference type="Gene3D" id="1.20.1250.20">
    <property type="entry name" value="MFS general substrate transporter like domains"/>
    <property type="match status" value="2"/>
</dbReference>
<comment type="caution">
    <text evidence="6">The sequence shown here is derived from an EMBL/GenBank/DDBJ whole genome shotgun (WGS) entry which is preliminary data.</text>
</comment>
<keyword evidence="2 4" id="KW-1133">Transmembrane helix</keyword>
<name>A0ABS3MT84_9BRAD</name>
<feature type="transmembrane region" description="Helical" evidence="4">
    <location>
        <begin position="365"/>
        <end position="385"/>
    </location>
</feature>
<evidence type="ECO:0000256" key="2">
    <source>
        <dbReference type="ARBA" id="ARBA00022989"/>
    </source>
</evidence>
<keyword evidence="3 4" id="KW-0472">Membrane</keyword>
<dbReference type="Pfam" id="PF07690">
    <property type="entry name" value="MFS_1"/>
    <property type="match status" value="1"/>
</dbReference>
<keyword evidence="1 4" id="KW-0812">Transmembrane</keyword>
<dbReference type="EMBL" id="JAGEPA010000001">
    <property type="protein sequence ID" value="MBO1434608.1"/>
    <property type="molecule type" value="Genomic_DNA"/>
</dbReference>
<feature type="domain" description="Major facilitator superfamily (MFS) profile" evidence="5">
    <location>
        <begin position="21"/>
        <end position="423"/>
    </location>
</feature>
<dbReference type="InterPro" id="IPR050327">
    <property type="entry name" value="Proton-linked_MCT"/>
</dbReference>
<feature type="transmembrane region" description="Helical" evidence="4">
    <location>
        <begin position="397"/>
        <end position="418"/>
    </location>
</feature>
<dbReference type="InterPro" id="IPR020846">
    <property type="entry name" value="MFS_dom"/>
</dbReference>
<dbReference type="InterPro" id="IPR036259">
    <property type="entry name" value="MFS_trans_sf"/>
</dbReference>
<evidence type="ECO:0000259" key="5">
    <source>
        <dbReference type="PROSITE" id="PS50850"/>
    </source>
</evidence>
<dbReference type="PANTHER" id="PTHR11360:SF290">
    <property type="entry name" value="MONOCARBOXYLATE MFS PERMEASE"/>
    <property type="match status" value="1"/>
</dbReference>
<evidence type="ECO:0000256" key="1">
    <source>
        <dbReference type="ARBA" id="ARBA00022692"/>
    </source>
</evidence>
<keyword evidence="7" id="KW-1185">Reference proteome</keyword>
<feature type="transmembrane region" description="Helical" evidence="4">
    <location>
        <begin position="172"/>
        <end position="196"/>
    </location>
</feature>
<feature type="transmembrane region" description="Helical" evidence="4">
    <location>
        <begin position="57"/>
        <end position="79"/>
    </location>
</feature>
<feature type="transmembrane region" description="Helical" evidence="4">
    <location>
        <begin position="20"/>
        <end position="45"/>
    </location>
</feature>
<evidence type="ECO:0000256" key="4">
    <source>
        <dbReference type="SAM" id="Phobius"/>
    </source>
</evidence>
<accession>A0ABS3MT84</accession>
<evidence type="ECO:0000256" key="3">
    <source>
        <dbReference type="ARBA" id="ARBA00023136"/>
    </source>
</evidence>
<evidence type="ECO:0000313" key="7">
    <source>
        <dbReference type="Proteomes" id="UP000692816"/>
    </source>
</evidence>
<protein>
    <submittedName>
        <fullName evidence="6">MFS transporter</fullName>
    </submittedName>
</protein>
<feature type="transmembrane region" description="Helical" evidence="4">
    <location>
        <begin position="112"/>
        <end position="132"/>
    </location>
</feature>
<dbReference type="InterPro" id="IPR011701">
    <property type="entry name" value="MFS"/>
</dbReference>
<feature type="transmembrane region" description="Helical" evidence="4">
    <location>
        <begin position="144"/>
        <end position="166"/>
    </location>
</feature>
<dbReference type="CDD" id="cd17355">
    <property type="entry name" value="MFS_YcxA_like"/>
    <property type="match status" value="1"/>
</dbReference>
<dbReference type="RefSeq" id="WP_207837457.1">
    <property type="nucleotide sequence ID" value="NZ_CP088282.1"/>
</dbReference>
<dbReference type="PANTHER" id="PTHR11360">
    <property type="entry name" value="MONOCARBOXYLATE TRANSPORTER"/>
    <property type="match status" value="1"/>
</dbReference>
<feature type="transmembrane region" description="Helical" evidence="4">
    <location>
        <begin position="332"/>
        <end position="353"/>
    </location>
</feature>
<sequence>MISNWLASALARRNIHYGWVMVAVTFLAALISAGTVGAPGVFIVPLQKEFGWSTAEISSALSIRFILFGLMAPFAAALMNRYGLRNVTLAAQLIVVSGLLASLAMTQVWQLILLWGVVIGIGTGMTALVLGATIATRWFLARRGLVIGMLTASVATGQLAFLPLLATITEHYGWRVALGLVCVMLGVAAFAVLMVMRDRPSDVGLRPFGDEGTAPLPAPPPANAPIMAAALGTLRDSSKSSVFWILFATFFVCGASTNGLVQVHLIPMCLDYGIPQVQAASLLAAMGIFDFFGTIISGWLSDRFDNRRLLFWYYGLRGLSLLYLPYSDFTFYGLSLFAMFYGLDWIATVPPTVRLTAQRFGAERANLVFGWIFAGHQLGAGAAAFGAGLSRTLYASYLPAFFIAGALCVIAALSVLAISRPQPKVAPEAKPVAA</sequence>
<evidence type="ECO:0000313" key="6">
    <source>
        <dbReference type="EMBL" id="MBO1434608.1"/>
    </source>
</evidence>
<dbReference type="PROSITE" id="PS50850">
    <property type="entry name" value="MFS"/>
    <property type="match status" value="1"/>
</dbReference>
<reference evidence="6" key="1">
    <citation type="journal article" date="2021" name="Int. J. Syst. Evol. Microbiol.">
        <title>Bradyrhizobium septentrionale sp. nov. (sv. septentrionale) and Bradyrhizobium quebecense sp. nov. (sv. septentrionale) associated with legumes native to Canada possess rearranged symbiosis genes and numerous insertion sequences.</title>
        <authorList>
            <person name="Bromfield E.S.P."/>
            <person name="Cloutier S."/>
        </authorList>
    </citation>
    <scope>NUCLEOTIDE SEQUENCE</scope>
    <source>
        <strain evidence="6">12S5</strain>
    </source>
</reference>
<dbReference type="SUPFAM" id="SSF103473">
    <property type="entry name" value="MFS general substrate transporter"/>
    <property type="match status" value="1"/>
</dbReference>
<organism evidence="6 7">
    <name type="scientific">Bradyrhizobium quebecense</name>
    <dbReference type="NCBI Taxonomy" id="2748629"/>
    <lineage>
        <taxon>Bacteria</taxon>
        <taxon>Pseudomonadati</taxon>
        <taxon>Pseudomonadota</taxon>
        <taxon>Alphaproteobacteria</taxon>
        <taxon>Hyphomicrobiales</taxon>
        <taxon>Nitrobacteraceae</taxon>
        <taxon>Bradyrhizobium</taxon>
    </lineage>
</organism>